<proteinExistence type="predicted"/>
<organism evidence="1 2">
    <name type="scientific">Tanacetum coccineum</name>
    <dbReference type="NCBI Taxonomy" id="301880"/>
    <lineage>
        <taxon>Eukaryota</taxon>
        <taxon>Viridiplantae</taxon>
        <taxon>Streptophyta</taxon>
        <taxon>Embryophyta</taxon>
        <taxon>Tracheophyta</taxon>
        <taxon>Spermatophyta</taxon>
        <taxon>Magnoliopsida</taxon>
        <taxon>eudicotyledons</taxon>
        <taxon>Gunneridae</taxon>
        <taxon>Pentapetalae</taxon>
        <taxon>asterids</taxon>
        <taxon>campanulids</taxon>
        <taxon>Asterales</taxon>
        <taxon>Asteraceae</taxon>
        <taxon>Asteroideae</taxon>
        <taxon>Anthemideae</taxon>
        <taxon>Anthemidinae</taxon>
        <taxon>Tanacetum</taxon>
    </lineage>
</organism>
<gene>
    <name evidence="1" type="ORF">Tco_0749379</name>
</gene>
<reference evidence="1" key="2">
    <citation type="submission" date="2022-01" db="EMBL/GenBank/DDBJ databases">
        <authorList>
            <person name="Yamashiro T."/>
            <person name="Shiraishi A."/>
            <person name="Satake H."/>
            <person name="Nakayama K."/>
        </authorList>
    </citation>
    <scope>NUCLEOTIDE SEQUENCE</scope>
</reference>
<reference evidence="1" key="1">
    <citation type="journal article" date="2022" name="Int. J. Mol. Sci.">
        <title>Draft Genome of Tanacetum Coccineum: Genomic Comparison of Closely Related Tanacetum-Family Plants.</title>
        <authorList>
            <person name="Yamashiro T."/>
            <person name="Shiraishi A."/>
            <person name="Nakayama K."/>
            <person name="Satake H."/>
        </authorList>
    </citation>
    <scope>NUCLEOTIDE SEQUENCE</scope>
</reference>
<dbReference type="EMBL" id="BQNB010010855">
    <property type="protein sequence ID" value="GJS82838.1"/>
    <property type="molecule type" value="Genomic_DNA"/>
</dbReference>
<comment type="caution">
    <text evidence="1">The sequence shown here is derived from an EMBL/GenBank/DDBJ whole genome shotgun (WGS) entry which is preliminary data.</text>
</comment>
<name>A0ABQ4Z1R4_9ASTR</name>
<evidence type="ECO:0000313" key="1">
    <source>
        <dbReference type="EMBL" id="GJS82838.1"/>
    </source>
</evidence>
<sequence>MPDLFQGQGLNIKGPWYIGPTRYTENEVWDKITMDFITKQPKRQQDSIRNGSLMIVSYQGPSSLLANKGDRFAEKLTRLYMKEKLSARALKLHLSQLYGRKCLSQPVVGDIVGEAQTHRPKIIHETTDKIFKIIDSHAKARS</sequence>
<protein>
    <submittedName>
        <fullName evidence="1">Uncharacterized protein</fullName>
    </submittedName>
</protein>
<evidence type="ECO:0000313" key="2">
    <source>
        <dbReference type="Proteomes" id="UP001151760"/>
    </source>
</evidence>
<accession>A0ABQ4Z1R4</accession>
<keyword evidence="2" id="KW-1185">Reference proteome</keyword>
<dbReference type="Proteomes" id="UP001151760">
    <property type="component" value="Unassembled WGS sequence"/>
</dbReference>